<accession>G4YEW7</accession>
<feature type="compositionally biased region" description="Acidic residues" evidence="1">
    <location>
        <begin position="68"/>
        <end position="77"/>
    </location>
</feature>
<dbReference type="EMBL" id="JH159151">
    <property type="protein sequence ID" value="EGZ27331.1"/>
    <property type="molecule type" value="Genomic_DNA"/>
</dbReference>
<dbReference type="Proteomes" id="UP000002640">
    <property type="component" value="Unassembled WGS sequence"/>
</dbReference>
<evidence type="ECO:0008006" key="4">
    <source>
        <dbReference type="Google" id="ProtNLM"/>
    </source>
</evidence>
<evidence type="ECO:0000313" key="2">
    <source>
        <dbReference type="EMBL" id="EGZ27331.1"/>
    </source>
</evidence>
<sequence length="318" mass="36350">MLPLLHGPLPPPERELQRDSDVARQLARRFARVVTLRHRRRHHAPQPRNCASRRRQGARRNHRRSEVETEPEPEDASLDASIRSLQSHIASLERSTLLRDSATLLWRANSSVVALDLTREYFLQFAHGYDSADGARSSTTERFMTSVFRRDVLCRDFEGVQAFMDQWEKYTTFHQGLTFKLNSVRLVDNDDDSRCAVAVYATGEIGVTFTEDTLKFLYPALFTQSLRDSHERGIVEKLVGSRGCLPMELVLHFDSEGHVFAFESRVNLVSTLLKVLHSPSAAIHVHQSSIMTVDGHWQTPPDADEAARRERMLPRQLL</sequence>
<dbReference type="KEGG" id="psoj:PHYSODRAFT_308645"/>
<dbReference type="InParanoid" id="G4YEW7"/>
<keyword evidence="3" id="KW-1185">Reference proteome</keyword>
<proteinExistence type="predicted"/>
<dbReference type="AlphaFoldDB" id="G4YEW7"/>
<feature type="region of interest" description="Disordered" evidence="1">
    <location>
        <begin position="36"/>
        <end position="78"/>
    </location>
</feature>
<feature type="region of interest" description="Disordered" evidence="1">
    <location>
        <begin position="1"/>
        <end position="21"/>
    </location>
</feature>
<protein>
    <recommendedName>
        <fullName evidence="4">Bzip transcription factor</fullName>
    </recommendedName>
</protein>
<organism evidence="2 3">
    <name type="scientific">Phytophthora sojae (strain P6497)</name>
    <name type="common">Soybean stem and root rot agent</name>
    <name type="synonym">Phytophthora megasperma f. sp. glycines</name>
    <dbReference type="NCBI Taxonomy" id="1094619"/>
    <lineage>
        <taxon>Eukaryota</taxon>
        <taxon>Sar</taxon>
        <taxon>Stramenopiles</taxon>
        <taxon>Oomycota</taxon>
        <taxon>Peronosporomycetes</taxon>
        <taxon>Peronosporales</taxon>
        <taxon>Peronosporaceae</taxon>
        <taxon>Phytophthora</taxon>
    </lineage>
</organism>
<feature type="compositionally biased region" description="Basic residues" evidence="1">
    <location>
        <begin position="36"/>
        <end position="63"/>
    </location>
</feature>
<name>G4YEW7_PHYSP</name>
<dbReference type="OMA" id="MTICHEY"/>
<gene>
    <name evidence="2" type="ORF">PHYSODRAFT_308645</name>
</gene>
<dbReference type="RefSeq" id="XP_009514606.1">
    <property type="nucleotide sequence ID" value="XM_009516311.1"/>
</dbReference>
<reference evidence="2 3" key="1">
    <citation type="journal article" date="2006" name="Science">
        <title>Phytophthora genome sequences uncover evolutionary origins and mechanisms of pathogenesis.</title>
        <authorList>
            <person name="Tyler B.M."/>
            <person name="Tripathy S."/>
            <person name="Zhang X."/>
            <person name="Dehal P."/>
            <person name="Jiang R.H."/>
            <person name="Aerts A."/>
            <person name="Arredondo F.D."/>
            <person name="Baxter L."/>
            <person name="Bensasson D."/>
            <person name="Beynon J.L."/>
            <person name="Chapman J."/>
            <person name="Damasceno C.M."/>
            <person name="Dorrance A.E."/>
            <person name="Dou D."/>
            <person name="Dickerman A.W."/>
            <person name="Dubchak I.L."/>
            <person name="Garbelotto M."/>
            <person name="Gijzen M."/>
            <person name="Gordon S.G."/>
            <person name="Govers F."/>
            <person name="Grunwald N.J."/>
            <person name="Huang W."/>
            <person name="Ivors K.L."/>
            <person name="Jones R.W."/>
            <person name="Kamoun S."/>
            <person name="Krampis K."/>
            <person name="Lamour K.H."/>
            <person name="Lee M.K."/>
            <person name="McDonald W.H."/>
            <person name="Medina M."/>
            <person name="Meijer H.J."/>
            <person name="Nordberg E.K."/>
            <person name="Maclean D.J."/>
            <person name="Ospina-Giraldo M.D."/>
            <person name="Morris P.F."/>
            <person name="Phuntumart V."/>
            <person name="Putnam N.H."/>
            <person name="Rash S."/>
            <person name="Rose J.K."/>
            <person name="Sakihama Y."/>
            <person name="Salamov A.A."/>
            <person name="Savidor A."/>
            <person name="Scheuring C.F."/>
            <person name="Smith B.M."/>
            <person name="Sobral B.W."/>
            <person name="Terry A."/>
            <person name="Torto-Alalibo T.A."/>
            <person name="Win J."/>
            <person name="Xu Z."/>
            <person name="Zhang H."/>
            <person name="Grigoriev I.V."/>
            <person name="Rokhsar D.S."/>
            <person name="Boore J.L."/>
        </authorList>
    </citation>
    <scope>NUCLEOTIDE SEQUENCE [LARGE SCALE GENOMIC DNA]</scope>
    <source>
        <strain evidence="2 3">P6497</strain>
    </source>
</reference>
<evidence type="ECO:0000313" key="3">
    <source>
        <dbReference type="Proteomes" id="UP000002640"/>
    </source>
</evidence>
<dbReference type="GeneID" id="20643055"/>
<feature type="compositionally biased region" description="Basic and acidic residues" evidence="1">
    <location>
        <begin position="12"/>
        <end position="21"/>
    </location>
</feature>
<evidence type="ECO:0000256" key="1">
    <source>
        <dbReference type="SAM" id="MobiDB-lite"/>
    </source>
</evidence>